<dbReference type="PATRIC" id="fig|1179773.3.peg.1150"/>
<dbReference type="InterPro" id="IPR011009">
    <property type="entry name" value="Kinase-like_dom_sf"/>
</dbReference>
<protein>
    <submittedName>
        <fullName evidence="2">Aminoglycoside phosphotransferase</fullName>
    </submittedName>
</protein>
<dbReference type="EMBL" id="HE804045">
    <property type="protein sequence ID" value="CCH28472.1"/>
    <property type="molecule type" value="Genomic_DNA"/>
</dbReference>
<evidence type="ECO:0000259" key="1">
    <source>
        <dbReference type="Pfam" id="PF01636"/>
    </source>
</evidence>
<keyword evidence="3" id="KW-1185">Reference proteome</keyword>
<sequence length="261" mass="27667">MGAVMGTALGAVRVVGGRLGLPVDDLAVLKDGSNLLVHLRPAAVVARVGAVTASVRGDVFGHFARADELSRFLAGRGVPVVAPVAAPVREGGWVVALAEHVPHQAERTLDSTTFAALLRELHQELAHFTGDLPARGPLDDIDAVLALLSRPADLVAERDAVAAGWPELPVQALHGDAHPHNVLFTAGGPVWNDFEDAWRGPVGWDVACAADSRLLDRAAVQRAYPAELLDHWIGVRRLLVRCWVAATDRYRAAPPSPSPSP</sequence>
<dbReference type="GO" id="GO:0016740">
    <property type="term" value="F:transferase activity"/>
    <property type="evidence" value="ECO:0007669"/>
    <property type="project" value="UniProtKB-KW"/>
</dbReference>
<feature type="domain" description="Aminoglycoside phosphotransferase" evidence="1">
    <location>
        <begin position="64"/>
        <end position="224"/>
    </location>
</feature>
<evidence type="ECO:0000313" key="2">
    <source>
        <dbReference type="EMBL" id="CCH28472.1"/>
    </source>
</evidence>
<dbReference type="STRING" id="1179773.BN6_11460"/>
<name>K0JSH7_SACES</name>
<dbReference type="HOGENOM" id="CLU_076339_0_0_11"/>
<dbReference type="KEGG" id="sesp:BN6_11460"/>
<proteinExistence type="predicted"/>
<dbReference type="Gene3D" id="3.90.1200.10">
    <property type="match status" value="1"/>
</dbReference>
<dbReference type="Pfam" id="PF01636">
    <property type="entry name" value="APH"/>
    <property type="match status" value="1"/>
</dbReference>
<dbReference type="AlphaFoldDB" id="K0JSH7"/>
<dbReference type="SUPFAM" id="SSF56112">
    <property type="entry name" value="Protein kinase-like (PK-like)"/>
    <property type="match status" value="1"/>
</dbReference>
<evidence type="ECO:0000313" key="3">
    <source>
        <dbReference type="Proteomes" id="UP000006281"/>
    </source>
</evidence>
<accession>K0JSH7</accession>
<dbReference type="eggNOG" id="COG2334">
    <property type="taxonomic scope" value="Bacteria"/>
</dbReference>
<organism evidence="2 3">
    <name type="scientific">Saccharothrix espanaensis (strain ATCC 51144 / DSM 44229 / JCM 9112 / NBRC 15066 / NRRL 15764)</name>
    <dbReference type="NCBI Taxonomy" id="1179773"/>
    <lineage>
        <taxon>Bacteria</taxon>
        <taxon>Bacillati</taxon>
        <taxon>Actinomycetota</taxon>
        <taxon>Actinomycetes</taxon>
        <taxon>Pseudonocardiales</taxon>
        <taxon>Pseudonocardiaceae</taxon>
        <taxon>Saccharothrix</taxon>
    </lineage>
</organism>
<dbReference type="InterPro" id="IPR002575">
    <property type="entry name" value="Aminoglycoside_PTrfase"/>
</dbReference>
<keyword evidence="2" id="KW-0808">Transferase</keyword>
<gene>
    <name evidence="2" type="ordered locus">BN6_11460</name>
</gene>
<reference evidence="2 3" key="1">
    <citation type="journal article" date="2012" name="BMC Genomics">
        <title>Complete genome sequence of Saccharothrix espanaensis DSM 44229T and comparison to the other completely sequenced Pseudonocardiaceae.</title>
        <authorList>
            <person name="Strobel T."/>
            <person name="Al-Dilaimi A."/>
            <person name="Blom J."/>
            <person name="Gessner A."/>
            <person name="Kalinowski J."/>
            <person name="Luzhetska M."/>
            <person name="Puhler A."/>
            <person name="Szczepanowski R."/>
            <person name="Bechthold A."/>
            <person name="Ruckert C."/>
        </authorList>
    </citation>
    <scope>NUCLEOTIDE SEQUENCE [LARGE SCALE GENOMIC DNA]</scope>
    <source>
        <strain evidence="3">ATCC 51144 / DSM 44229 / JCM 9112 / NBRC 15066 / NRRL 15764</strain>
    </source>
</reference>
<dbReference type="Proteomes" id="UP000006281">
    <property type="component" value="Chromosome"/>
</dbReference>